<name>A0A8C9QJ63_SPEDA</name>
<dbReference type="GO" id="GO:0004435">
    <property type="term" value="F:phosphatidylinositol-4,5-bisphosphate phospholipase C activity"/>
    <property type="evidence" value="ECO:0007669"/>
    <property type="project" value="UniProtKB-EC"/>
</dbReference>
<dbReference type="InterPro" id="IPR017946">
    <property type="entry name" value="PLC-like_Pdiesterase_TIM-brl"/>
</dbReference>
<evidence type="ECO:0000256" key="1">
    <source>
        <dbReference type="ARBA" id="ARBA00001913"/>
    </source>
</evidence>
<dbReference type="InterPro" id="IPR001849">
    <property type="entry name" value="PH_domain"/>
</dbReference>
<evidence type="ECO:0000259" key="7">
    <source>
        <dbReference type="PROSITE" id="PS50003"/>
    </source>
</evidence>
<evidence type="ECO:0000256" key="5">
    <source>
        <dbReference type="RuleBase" id="RU361133"/>
    </source>
</evidence>
<dbReference type="Pfam" id="PF23329">
    <property type="entry name" value="EF_HAND_1_PLCG"/>
    <property type="match status" value="1"/>
</dbReference>
<dbReference type="InterPro" id="IPR011992">
    <property type="entry name" value="EF-hand-dom_pair"/>
</dbReference>
<evidence type="ECO:0000313" key="9">
    <source>
        <dbReference type="Ensembl" id="ENSSDAP00000022146.1"/>
    </source>
</evidence>
<feature type="domain" description="EF-hand" evidence="8">
    <location>
        <begin position="155"/>
        <end position="190"/>
    </location>
</feature>
<dbReference type="GO" id="GO:0051209">
    <property type="term" value="P:release of sequestered calcium ion into cytosol"/>
    <property type="evidence" value="ECO:0007669"/>
    <property type="project" value="TreeGrafter"/>
</dbReference>
<dbReference type="CDD" id="cd13362">
    <property type="entry name" value="PH_PLC_gamma"/>
    <property type="match status" value="1"/>
</dbReference>
<dbReference type="Gene3D" id="1.10.238.10">
    <property type="entry name" value="EF-hand"/>
    <property type="match status" value="1"/>
</dbReference>
<keyword evidence="3" id="KW-0106">Calcium</keyword>
<accession>A0A8C9QJ63</accession>
<dbReference type="InterPro" id="IPR056586">
    <property type="entry name" value="EF-hand_PLCG1"/>
</dbReference>
<dbReference type="FunFam" id="3.20.20.190:FF:000004">
    <property type="entry name" value="1-phosphatidylinositol 4,5-bisphosphate phosphodiesterase gamma"/>
    <property type="match status" value="1"/>
</dbReference>
<evidence type="ECO:0000256" key="2">
    <source>
        <dbReference type="ARBA" id="ARBA00022723"/>
    </source>
</evidence>
<reference evidence="9" key="2">
    <citation type="submission" date="2025-09" db="UniProtKB">
        <authorList>
            <consortium name="Ensembl"/>
        </authorList>
    </citation>
    <scope>IDENTIFICATION</scope>
</reference>
<protein>
    <recommendedName>
        <fullName evidence="5">Phosphoinositide phospholipase C</fullName>
        <ecNumber evidence="5">3.1.4.11</ecNumber>
    </recommendedName>
</protein>
<dbReference type="InterPro" id="IPR018247">
    <property type="entry name" value="EF_Hand_1_Ca_BS"/>
</dbReference>
<feature type="signal peptide" evidence="6">
    <location>
        <begin position="1"/>
        <end position="21"/>
    </location>
</feature>
<evidence type="ECO:0000256" key="3">
    <source>
        <dbReference type="ARBA" id="ARBA00022837"/>
    </source>
</evidence>
<feature type="chain" id="PRO_5034404515" description="Phosphoinositide phospholipase C" evidence="6">
    <location>
        <begin position="22"/>
        <end position="512"/>
    </location>
</feature>
<dbReference type="GO" id="GO:0046488">
    <property type="term" value="P:phosphatidylinositol metabolic process"/>
    <property type="evidence" value="ECO:0007669"/>
    <property type="project" value="TreeGrafter"/>
</dbReference>
<evidence type="ECO:0000313" key="10">
    <source>
        <dbReference type="Proteomes" id="UP000694422"/>
    </source>
</evidence>
<sequence>MGLRPIWTCLALPLRLHDWLCVCVPEQPWSPLLLLMCSSFPGPRVQAVFSVREQRREWDATQLPALIAFIGLSSLIDIREIKEIRPGKTSRDFDRYQEDPAFRPDQSHCFVILYGMEFRLKTLSLQATSEDEVNMWIKGLTWLMEDTLKAATPLQIERWLRKQFYSVDRNREDRISAKDLKNMLSQVNYRVPNMRFLRERLTDLEQRSGDITYGQFAQLYRSLMYNAQKTPFLCRTGERPELCRVSLPEFQQFLLEYQGELWAVDRLQVQEFMLSFLRDPLREIEEPYFFLDEFVTFLFSKENSVWNSQLDAVSPDTMNNPLSHYWISSSHNTYLTGDQFSSESSLEAYARCLRMGCRCIELDCWDGPDGMPVIYHGHTLTTKIKFSDVLHTIKEHAFVASEYPVILSIEDHCSIAQQRNMAQYFKKVLGDTLLTKPVDITADGLPSPNQLKRKILIKHKKLAEGSAYEEVPSSVMYSENDISNSIKNGILYLEDPINHVSSLAGGIPTTSF</sequence>
<dbReference type="PROSITE" id="PS50222">
    <property type="entry name" value="EF_HAND_2"/>
    <property type="match status" value="1"/>
</dbReference>
<dbReference type="PANTHER" id="PTHR10336">
    <property type="entry name" value="PHOSPHOINOSITIDE-SPECIFIC PHOSPHOLIPASE C FAMILY PROTEIN"/>
    <property type="match status" value="1"/>
</dbReference>
<dbReference type="InterPro" id="IPR000909">
    <property type="entry name" value="PLipase_C_PInositol-sp_X_dom"/>
</dbReference>
<proteinExistence type="predicted"/>
<dbReference type="GO" id="GO:0010634">
    <property type="term" value="P:positive regulation of epithelial cell migration"/>
    <property type="evidence" value="ECO:0007669"/>
    <property type="project" value="TreeGrafter"/>
</dbReference>
<dbReference type="SMART" id="SM00148">
    <property type="entry name" value="PLCXc"/>
    <property type="match status" value="1"/>
</dbReference>
<dbReference type="Ensembl" id="ENSSDAT00000025297.1">
    <property type="protein sequence ID" value="ENSSDAP00000022146.1"/>
    <property type="gene ID" value="ENSSDAG00000020126.1"/>
</dbReference>
<dbReference type="InterPro" id="IPR057061">
    <property type="entry name" value="PLCG_EF-hand_2"/>
</dbReference>
<dbReference type="SUPFAM" id="SSF47473">
    <property type="entry name" value="EF-hand"/>
    <property type="match status" value="1"/>
</dbReference>
<dbReference type="PRINTS" id="PR00390">
    <property type="entry name" value="PHPHLIPASEC"/>
</dbReference>
<evidence type="ECO:0000256" key="6">
    <source>
        <dbReference type="SAM" id="SignalP"/>
    </source>
</evidence>
<dbReference type="AlphaFoldDB" id="A0A8C9QJ63"/>
<dbReference type="FunFam" id="2.30.29.30:FF:000412">
    <property type="entry name" value="Phosphoinositide phospholipase C"/>
    <property type="match status" value="1"/>
</dbReference>
<dbReference type="Proteomes" id="UP000694422">
    <property type="component" value="Unplaced"/>
</dbReference>
<keyword evidence="6" id="KW-0732">Signal</keyword>
<dbReference type="GO" id="GO:0048015">
    <property type="term" value="P:phosphatidylinositol-mediated signaling"/>
    <property type="evidence" value="ECO:0007669"/>
    <property type="project" value="TreeGrafter"/>
</dbReference>
<evidence type="ECO:0000256" key="4">
    <source>
        <dbReference type="ARBA" id="ARBA00023674"/>
    </source>
</evidence>
<dbReference type="InterPro" id="IPR001192">
    <property type="entry name" value="PI-PLC_fam"/>
</dbReference>
<keyword evidence="10" id="KW-1185">Reference proteome</keyword>
<dbReference type="PANTHER" id="PTHR10336:SF173">
    <property type="entry name" value="1-PHOSPHATIDYLINOSITOL 4,5-BISPHOSPHATE PHOSPHODIESTERASE GAMMA-1"/>
    <property type="match status" value="1"/>
</dbReference>
<dbReference type="GO" id="GO:0032587">
    <property type="term" value="C:ruffle membrane"/>
    <property type="evidence" value="ECO:0007669"/>
    <property type="project" value="TreeGrafter"/>
</dbReference>
<dbReference type="SUPFAM" id="SSF50729">
    <property type="entry name" value="PH domain-like"/>
    <property type="match status" value="1"/>
</dbReference>
<dbReference type="GO" id="GO:0005509">
    <property type="term" value="F:calcium ion binding"/>
    <property type="evidence" value="ECO:0007669"/>
    <property type="project" value="InterPro"/>
</dbReference>
<dbReference type="Gene3D" id="2.30.29.30">
    <property type="entry name" value="Pleckstrin-homology domain (PH domain)/Phosphotyrosine-binding domain (PTB)"/>
    <property type="match status" value="1"/>
</dbReference>
<keyword evidence="5" id="KW-0443">Lipid metabolism</keyword>
<organism evidence="9 10">
    <name type="scientific">Spermophilus dauricus</name>
    <name type="common">Daurian ground squirrel</name>
    <dbReference type="NCBI Taxonomy" id="99837"/>
    <lineage>
        <taxon>Eukaryota</taxon>
        <taxon>Metazoa</taxon>
        <taxon>Chordata</taxon>
        <taxon>Craniata</taxon>
        <taxon>Vertebrata</taxon>
        <taxon>Euteleostomi</taxon>
        <taxon>Mammalia</taxon>
        <taxon>Eutheria</taxon>
        <taxon>Euarchontoglires</taxon>
        <taxon>Glires</taxon>
        <taxon>Rodentia</taxon>
        <taxon>Sciuromorpha</taxon>
        <taxon>Sciuridae</taxon>
        <taxon>Xerinae</taxon>
        <taxon>Marmotini</taxon>
        <taxon>Spermophilus</taxon>
    </lineage>
</organism>
<comment type="catalytic activity">
    <reaction evidence="4">
        <text>a 1,2-diacyl-sn-glycero-3-phospho-(1D-myo-inositol-4,5-bisphosphate) + H2O = 1D-myo-inositol 1,4,5-trisphosphate + a 1,2-diacyl-sn-glycerol + H(+)</text>
        <dbReference type="Rhea" id="RHEA:33179"/>
        <dbReference type="ChEBI" id="CHEBI:15377"/>
        <dbReference type="ChEBI" id="CHEBI:15378"/>
        <dbReference type="ChEBI" id="CHEBI:17815"/>
        <dbReference type="ChEBI" id="CHEBI:58456"/>
        <dbReference type="ChEBI" id="CHEBI:203600"/>
        <dbReference type="EC" id="3.1.4.11"/>
    </reaction>
    <physiologicalReaction direction="left-to-right" evidence="4">
        <dbReference type="Rhea" id="RHEA:33180"/>
    </physiologicalReaction>
</comment>
<dbReference type="InterPro" id="IPR011993">
    <property type="entry name" value="PH-like_dom_sf"/>
</dbReference>
<dbReference type="PROSITE" id="PS50003">
    <property type="entry name" value="PH_DOMAIN"/>
    <property type="match status" value="1"/>
</dbReference>
<keyword evidence="5" id="KW-0442">Lipid degradation</keyword>
<dbReference type="Pfam" id="PF23583">
    <property type="entry name" value="EF_HAND_2_PLCG"/>
    <property type="match status" value="1"/>
</dbReference>
<dbReference type="Pfam" id="PF00388">
    <property type="entry name" value="PI-PLC-X"/>
    <property type="match status" value="1"/>
</dbReference>
<keyword evidence="5" id="KW-0378">Hydrolase</keyword>
<comment type="cofactor">
    <cofactor evidence="1">
        <name>Ca(2+)</name>
        <dbReference type="ChEBI" id="CHEBI:29108"/>
    </cofactor>
</comment>
<dbReference type="CDD" id="cd08592">
    <property type="entry name" value="PI-PLCc_gamma"/>
    <property type="match status" value="1"/>
</dbReference>
<keyword evidence="2" id="KW-0479">Metal-binding</keyword>
<dbReference type="GO" id="GO:0016042">
    <property type="term" value="P:lipid catabolic process"/>
    <property type="evidence" value="ECO:0007669"/>
    <property type="project" value="UniProtKB-KW"/>
</dbReference>
<feature type="domain" description="PH" evidence="7">
    <location>
        <begin position="76"/>
        <end position="145"/>
    </location>
</feature>
<dbReference type="PROSITE" id="PS50007">
    <property type="entry name" value="PIPLC_X_DOMAIN"/>
    <property type="match status" value="1"/>
</dbReference>
<dbReference type="Gene3D" id="3.20.20.190">
    <property type="entry name" value="Phosphatidylinositol (PI) phosphodiesterase"/>
    <property type="match status" value="1"/>
</dbReference>
<dbReference type="InterPro" id="IPR002048">
    <property type="entry name" value="EF_hand_dom"/>
</dbReference>
<dbReference type="EC" id="3.1.4.11" evidence="5"/>
<reference evidence="9" key="1">
    <citation type="submission" date="2025-08" db="UniProtKB">
        <authorList>
            <consortium name="Ensembl"/>
        </authorList>
    </citation>
    <scope>IDENTIFICATION</scope>
</reference>
<dbReference type="SUPFAM" id="SSF51695">
    <property type="entry name" value="PLC-like phosphodiesterases"/>
    <property type="match status" value="1"/>
</dbReference>
<evidence type="ECO:0000259" key="8">
    <source>
        <dbReference type="PROSITE" id="PS50222"/>
    </source>
</evidence>
<dbReference type="PROSITE" id="PS00018">
    <property type="entry name" value="EF_HAND_1"/>
    <property type="match status" value="1"/>
</dbReference>